<keyword evidence="4" id="KW-1185">Reference proteome</keyword>
<dbReference type="Pfam" id="PF07833">
    <property type="entry name" value="Cu_amine_oxidN1"/>
    <property type="match status" value="1"/>
</dbReference>
<dbReference type="InterPro" id="IPR036582">
    <property type="entry name" value="Mao_N_sf"/>
</dbReference>
<evidence type="ECO:0000313" key="3">
    <source>
        <dbReference type="EMBL" id="MBC5733812.1"/>
    </source>
</evidence>
<dbReference type="Proteomes" id="UP000661435">
    <property type="component" value="Unassembled WGS sequence"/>
</dbReference>
<dbReference type="Gene3D" id="3.30.457.10">
    <property type="entry name" value="Copper amine oxidase-like, N-terminal domain"/>
    <property type="match status" value="1"/>
</dbReference>
<evidence type="ECO:0000256" key="1">
    <source>
        <dbReference type="SAM" id="SignalP"/>
    </source>
</evidence>
<evidence type="ECO:0000313" key="4">
    <source>
        <dbReference type="Proteomes" id="UP000661435"/>
    </source>
</evidence>
<organism evidence="3 4">
    <name type="scientific">Lawsonibacter hominis</name>
    <dbReference type="NCBI Taxonomy" id="2763053"/>
    <lineage>
        <taxon>Bacteria</taxon>
        <taxon>Bacillati</taxon>
        <taxon>Bacillota</taxon>
        <taxon>Clostridia</taxon>
        <taxon>Eubacteriales</taxon>
        <taxon>Oscillospiraceae</taxon>
        <taxon>Lawsonibacter</taxon>
    </lineage>
</organism>
<feature type="signal peptide" evidence="1">
    <location>
        <begin position="1"/>
        <end position="24"/>
    </location>
</feature>
<name>A0A8J6JEH3_9FIRM</name>
<dbReference type="SUPFAM" id="SSF55383">
    <property type="entry name" value="Copper amine oxidase, domain N"/>
    <property type="match status" value="1"/>
</dbReference>
<dbReference type="InterPro" id="IPR012854">
    <property type="entry name" value="Cu_amine_oxidase-like_N"/>
</dbReference>
<feature type="chain" id="PRO_5039260266" evidence="1">
    <location>
        <begin position="25"/>
        <end position="394"/>
    </location>
</feature>
<sequence>MKRRTLGLLLAVCLAVGLLAPAGAAEASGARVLLEAGKPDADGCFTVAMRIYNAAFNAFQFVLWYDGDTVRPVDASGQETQRFSAFAQPEDDGWMAAIGTAIDPERGLIDFTGYVTPGQGAAVDAQPQTGVAVVGEGGLDLFTFRFQKTGTAPAVIRLAARGKTEAWQAYLPEGGAVLNAGVSAPVTLEIVFPEETGASSVTEVAAPEPPAEPGTPAAGGSMTRAERLNGTVILQIGNSAASVEGIRQEIYPGEPGVTAYAHDGRTFVPVRFVAERLGADVGWENETRTVVIRRDGKTVRMTVGSLEYTVDAAPFSMDAPAEFSGDPSAVHQRTMVPIRFVAEALGIDVKWDAATNAVILSPADTPWDLDGALEQELLADTLLMLSPLVSGLLE</sequence>
<evidence type="ECO:0000259" key="2">
    <source>
        <dbReference type="Pfam" id="PF07833"/>
    </source>
</evidence>
<keyword evidence="1" id="KW-0732">Signal</keyword>
<reference evidence="3" key="1">
    <citation type="submission" date="2020-08" db="EMBL/GenBank/DDBJ databases">
        <title>Genome public.</title>
        <authorList>
            <person name="Liu C."/>
            <person name="Sun Q."/>
        </authorList>
    </citation>
    <scope>NUCLEOTIDE SEQUENCE</scope>
    <source>
        <strain evidence="3">NSJ-51</strain>
    </source>
</reference>
<gene>
    <name evidence="3" type="ORF">H8S57_08730</name>
</gene>
<accession>A0A8J6JEH3</accession>
<proteinExistence type="predicted"/>
<dbReference type="AlphaFoldDB" id="A0A8J6JEH3"/>
<dbReference type="EMBL" id="JACOPP010000010">
    <property type="protein sequence ID" value="MBC5733812.1"/>
    <property type="molecule type" value="Genomic_DNA"/>
</dbReference>
<comment type="caution">
    <text evidence="3">The sequence shown here is derived from an EMBL/GenBank/DDBJ whole genome shotgun (WGS) entry which is preliminary data.</text>
</comment>
<dbReference type="RefSeq" id="WP_186907703.1">
    <property type="nucleotide sequence ID" value="NZ_JACOPP010000010.1"/>
</dbReference>
<feature type="domain" description="Copper amine oxidase-like N-terminal" evidence="2">
    <location>
        <begin position="256"/>
        <end position="359"/>
    </location>
</feature>
<protein>
    <submittedName>
        <fullName evidence="3">Copper amine oxidase N-terminal domain-containing protein</fullName>
    </submittedName>
</protein>